<organism evidence="6 7">
    <name type="scientific">Antiquaquibacter soli</name>
    <dbReference type="NCBI Taxonomy" id="3064523"/>
    <lineage>
        <taxon>Bacteria</taxon>
        <taxon>Bacillati</taxon>
        <taxon>Actinomycetota</taxon>
        <taxon>Actinomycetes</taxon>
        <taxon>Micrococcales</taxon>
        <taxon>Microbacteriaceae</taxon>
        <taxon>Antiquaquibacter</taxon>
    </lineage>
</organism>
<dbReference type="RefSeq" id="WP_305001690.1">
    <property type="nucleotide sequence ID" value="NZ_JAUQUB010000001.1"/>
</dbReference>
<feature type="transmembrane region" description="Helical" evidence="4">
    <location>
        <begin position="47"/>
        <end position="70"/>
    </location>
</feature>
<dbReference type="InterPro" id="IPR003594">
    <property type="entry name" value="HATPase_dom"/>
</dbReference>
<name>A0ABT9BPP8_9MICO</name>
<dbReference type="InterPro" id="IPR036890">
    <property type="entry name" value="HATPase_C_sf"/>
</dbReference>
<evidence type="ECO:0000313" key="7">
    <source>
        <dbReference type="Proteomes" id="UP001241072"/>
    </source>
</evidence>
<feature type="domain" description="Histidine kinase/HSP90-like ATPase" evidence="5">
    <location>
        <begin position="302"/>
        <end position="393"/>
    </location>
</feature>
<evidence type="ECO:0000256" key="2">
    <source>
        <dbReference type="ARBA" id="ARBA00022777"/>
    </source>
</evidence>
<dbReference type="SUPFAM" id="SSF55874">
    <property type="entry name" value="ATPase domain of HSP90 chaperone/DNA topoisomerase II/histidine kinase"/>
    <property type="match status" value="1"/>
</dbReference>
<keyword evidence="2" id="KW-0418">Kinase</keyword>
<dbReference type="Gene3D" id="3.30.565.10">
    <property type="entry name" value="Histidine kinase-like ATPase, C-terminal domain"/>
    <property type="match status" value="1"/>
</dbReference>
<feature type="transmembrane region" description="Helical" evidence="4">
    <location>
        <begin position="163"/>
        <end position="183"/>
    </location>
</feature>
<accession>A0ABT9BPP8</accession>
<dbReference type="PANTHER" id="PTHR24421:SF61">
    <property type="entry name" value="OXYGEN SENSOR HISTIDINE KINASE NREB"/>
    <property type="match status" value="1"/>
</dbReference>
<keyword evidence="4" id="KW-0812">Transmembrane</keyword>
<feature type="transmembrane region" description="Helical" evidence="4">
    <location>
        <begin position="77"/>
        <end position="95"/>
    </location>
</feature>
<dbReference type="Pfam" id="PF02518">
    <property type="entry name" value="HATPase_c"/>
    <property type="match status" value="1"/>
</dbReference>
<dbReference type="InterPro" id="IPR050482">
    <property type="entry name" value="Sensor_HK_TwoCompSys"/>
</dbReference>
<dbReference type="EMBL" id="JAUQUB010000001">
    <property type="protein sequence ID" value="MDO7881277.1"/>
    <property type="molecule type" value="Genomic_DNA"/>
</dbReference>
<dbReference type="PANTHER" id="PTHR24421">
    <property type="entry name" value="NITRATE/NITRITE SENSOR PROTEIN NARX-RELATED"/>
    <property type="match status" value="1"/>
</dbReference>
<evidence type="ECO:0000313" key="6">
    <source>
        <dbReference type="EMBL" id="MDO7881277.1"/>
    </source>
</evidence>
<evidence type="ECO:0000259" key="5">
    <source>
        <dbReference type="Pfam" id="PF02518"/>
    </source>
</evidence>
<dbReference type="Proteomes" id="UP001241072">
    <property type="component" value="Unassembled WGS sequence"/>
</dbReference>
<protein>
    <recommendedName>
        <fullName evidence="5">Histidine kinase/HSP90-like ATPase domain-containing protein</fullName>
    </recommendedName>
</protein>
<keyword evidence="4" id="KW-1133">Transmembrane helix</keyword>
<comment type="caution">
    <text evidence="6">The sequence shown here is derived from an EMBL/GenBank/DDBJ whole genome shotgun (WGS) entry which is preliminary data.</text>
</comment>
<evidence type="ECO:0000256" key="4">
    <source>
        <dbReference type="SAM" id="Phobius"/>
    </source>
</evidence>
<sequence>MRVAVLPRDVAARVITGAAARSFSAVNAVLFALSIPMLAEYATTHDIGAIAVIPYLVLVVLLAVTVGMVIRPSRVGLAVFLVLGTAGAIVFQVTLVEARPDVLHEALYLFNRPATALVLAGVTASTVRAGILWAVVGFGLSTGVTATTAVLTGTPFTSGYGPVLTLVLVVVVYGAFGLIQVSLRRRVPDLDQLEEQTRRGAYTEGLRDRVTATVHDTLLNDLALVMNAPDELDDRMRSRLREDLATLSSPDWLRESADIVVDAQDSELRNRISTLLNDLQWRGLTVHVTGSGSGIYRLAAGVPDVLIDVLRACLENVLQHSGATVAEVDLGGTDREITFVVSDQGRGFDPETIAEDRLGLTHSVVERVRAIGGSTRIWSAPGAGTSIVVRVPVIDQVTRHEEAGHGA</sequence>
<feature type="transmembrane region" description="Helical" evidence="4">
    <location>
        <begin position="12"/>
        <end position="35"/>
    </location>
</feature>
<keyword evidence="7" id="KW-1185">Reference proteome</keyword>
<proteinExistence type="predicted"/>
<dbReference type="CDD" id="cd16917">
    <property type="entry name" value="HATPase_UhpB-NarQ-NarX-like"/>
    <property type="match status" value="1"/>
</dbReference>
<reference evidence="6 7" key="1">
    <citation type="submission" date="2023-07" db="EMBL/GenBank/DDBJ databases">
        <title>Protaetiibacter sp. nov WY-16 isolated from soil.</title>
        <authorList>
            <person name="Liu B."/>
            <person name="Wan Y."/>
        </authorList>
    </citation>
    <scope>NUCLEOTIDE SEQUENCE [LARGE SCALE GENOMIC DNA]</scope>
    <source>
        <strain evidence="6 7">WY-16</strain>
    </source>
</reference>
<keyword evidence="3" id="KW-0902">Two-component regulatory system</keyword>
<gene>
    <name evidence="6" type="ORF">Q5716_03450</name>
</gene>
<evidence type="ECO:0000256" key="3">
    <source>
        <dbReference type="ARBA" id="ARBA00023012"/>
    </source>
</evidence>
<evidence type="ECO:0000256" key="1">
    <source>
        <dbReference type="ARBA" id="ARBA00022679"/>
    </source>
</evidence>
<keyword evidence="4" id="KW-0472">Membrane</keyword>
<keyword evidence="1" id="KW-0808">Transferase</keyword>